<name>A0ACB5UF10_9FIRM</name>
<evidence type="ECO:0000313" key="2">
    <source>
        <dbReference type="Proteomes" id="UP001374599"/>
    </source>
</evidence>
<dbReference type="Proteomes" id="UP001374599">
    <property type="component" value="Unassembled WGS sequence"/>
</dbReference>
<accession>A0ACB5UF10</accession>
<protein>
    <submittedName>
        <fullName evidence="1">Phage terminase large subunit</fullName>
    </submittedName>
</protein>
<comment type="caution">
    <text evidence="1">The sequence shown here is derived from an EMBL/GenBank/DDBJ whole genome shotgun (WGS) entry which is preliminary data.</text>
</comment>
<sequence length="493" mass="57281">MESILKDIKKRNQGINLNTERLEIIEQGKNDFRVYCNHMNPDFFSYERPFQDILCNTMQQMYEKELINEKTGKPYDILIINLPPGHGKSYTAMMFSTWAFGKNKLNQIISTSYNQTLSTRFAKGVREHIEDKETYGDDNSYVVNSFFPNVHIKRGDGAMDLWSLEGSYMSYLATSFNGSITGMRGNIGIIDDPIKNKYEAVNEKIKDDHWDWYKNTFTSRMLEGALQIIIMTRWASDDLAGRLLKKFPDRCYELKMPVLNKDGEPLCRQILSKEAIADKKDGIDNDIFLANYMQEPIDKKGALYKRFKTYDMVDKDKFTDVIAYIDTADEGTDFLCCIVAGVIERYAYVLDVYYTDEPMEVTEKETARILNLHRVRNSIFESNNGGRGFARNVRKILRKIKNFITNVFWFHQSKNKRTRIIVNSSNVMEQVIMPEDWETRFELYARDMLKYQRKGKNPHDDAPDATTGIVEVINGDVKVKKKAKVIKRSKLGL</sequence>
<dbReference type="EMBL" id="BTPU01000005">
    <property type="protein sequence ID" value="GMQ61190.1"/>
    <property type="molecule type" value="Genomic_DNA"/>
</dbReference>
<gene>
    <name evidence="1" type="primary">terL</name>
    <name evidence="1" type="ORF">AN2V17_04180</name>
</gene>
<keyword evidence="2" id="KW-1185">Reference proteome</keyword>
<organism evidence="1 2">
    <name type="scientific">Vallitalea maricola</name>
    <dbReference type="NCBI Taxonomy" id="3074433"/>
    <lineage>
        <taxon>Bacteria</taxon>
        <taxon>Bacillati</taxon>
        <taxon>Bacillota</taxon>
        <taxon>Clostridia</taxon>
        <taxon>Lachnospirales</taxon>
        <taxon>Vallitaleaceae</taxon>
        <taxon>Vallitalea</taxon>
    </lineage>
</organism>
<reference evidence="1" key="1">
    <citation type="submission" date="2023-09" db="EMBL/GenBank/DDBJ databases">
        <title>Vallitalea sediminicola and Vallitalea maricola sp. nov., anaerobic bacteria isolated from marine sediment.</title>
        <authorList>
            <person name="Hirano S."/>
            <person name="Maeda A."/>
            <person name="Terahara T."/>
            <person name="Mori K."/>
            <person name="Hamada M."/>
            <person name="Matsumoto R."/>
            <person name="Kobayashi T."/>
        </authorList>
    </citation>
    <scope>NUCLEOTIDE SEQUENCE</scope>
    <source>
        <strain evidence="1">AN17-2</strain>
    </source>
</reference>
<proteinExistence type="predicted"/>
<evidence type="ECO:0000313" key="1">
    <source>
        <dbReference type="EMBL" id="GMQ61190.1"/>
    </source>
</evidence>